<reference evidence="10" key="1">
    <citation type="journal article" date="2014" name="Mitochondrial DNA">
        <title>The complete mitochondrial genome of Tetrastemma olgarum (Nemertea: Hoplonemertea).</title>
        <authorList>
            <person name="Sun W.Y."/>
            <person name="Shen C.Y."/>
            <person name="Sun S.C."/>
        </authorList>
    </citation>
    <scope>NUCLEOTIDE SEQUENCE</scope>
</reference>
<evidence type="ECO:0000256" key="4">
    <source>
        <dbReference type="ARBA" id="ARBA00022692"/>
    </source>
</evidence>
<evidence type="ECO:0000256" key="7">
    <source>
        <dbReference type="RuleBase" id="RU000471"/>
    </source>
</evidence>
<feature type="transmembrane region" description="Helical" evidence="9">
    <location>
        <begin position="62"/>
        <end position="90"/>
    </location>
</feature>
<feature type="transmembrane region" description="Helical" evidence="9">
    <location>
        <begin position="6"/>
        <end position="24"/>
    </location>
</feature>
<feature type="transmembrane region" description="Helical" evidence="9">
    <location>
        <begin position="250"/>
        <end position="268"/>
    </location>
</feature>
<reference evidence="10" key="2">
    <citation type="submission" date="2014-04" db="EMBL/GenBank/DDBJ databases">
        <authorList>
            <person name="Harrison E."/>
        </authorList>
    </citation>
    <scope>NUCLEOTIDE SEQUENCE</scope>
</reference>
<feature type="transmembrane region" description="Helical" evidence="9">
    <location>
        <begin position="96"/>
        <end position="121"/>
    </location>
</feature>
<dbReference type="EC" id="7.1.1.2" evidence="8"/>
<evidence type="ECO:0000313" key="10">
    <source>
        <dbReference type="EMBL" id="AIH00400.1"/>
    </source>
</evidence>
<dbReference type="EMBL" id="KJ717948">
    <property type="protein sequence ID" value="AIH00400.1"/>
    <property type="molecule type" value="Genomic_DNA"/>
</dbReference>
<feature type="transmembrane region" description="Helical" evidence="9">
    <location>
        <begin position="142"/>
        <end position="162"/>
    </location>
</feature>
<dbReference type="PROSITE" id="PS00667">
    <property type="entry name" value="COMPLEX1_ND1_1"/>
    <property type="match status" value="1"/>
</dbReference>
<dbReference type="GO" id="GO:0009060">
    <property type="term" value="P:aerobic respiration"/>
    <property type="evidence" value="ECO:0007669"/>
    <property type="project" value="TreeGrafter"/>
</dbReference>
<feature type="transmembrane region" description="Helical" evidence="9">
    <location>
        <begin position="174"/>
        <end position="193"/>
    </location>
</feature>
<geneLocation type="mitochondrion" evidence="10"/>
<protein>
    <recommendedName>
        <fullName evidence="3 8">NADH-ubiquinone oxidoreductase chain 1</fullName>
        <ecNumber evidence="8">7.1.1.2</ecNumber>
    </recommendedName>
</protein>
<proteinExistence type="inferred from homology"/>
<dbReference type="PANTHER" id="PTHR11432:SF3">
    <property type="entry name" value="NADH-UBIQUINONE OXIDOREDUCTASE CHAIN 1"/>
    <property type="match status" value="1"/>
</dbReference>
<keyword evidence="7" id="KW-0520">NAD</keyword>
<sequence length="306" mass="34639">MSGFLNVLINDICLLLAVAFFTLLERKVLGYIQGRKGPNKVGLMGIFQPFADAIKLFSKERLLVTVVNFFFFFFSPIFSLFLALVLWFLIPVWASTFVFSVFSVFIFLCVSSLSVYATLIAGWASNSKYALLGGLRAVAQTISYEVSMVLILLGLVFLLGSYSFFCYGLFQKKFFFFLVCMLSFIVWLVTVLAETNRAPFDFAEGESELVSGFNVEYGSGAFALLFLAEYGSILVMSVFSSVLFVGGSGLVLFCFFFGVMISFFILWVRGSFPRMRYDRLMALTWKGFLPFSLNFIFFSIFLVWIF</sequence>
<evidence type="ECO:0000256" key="8">
    <source>
        <dbReference type="RuleBase" id="RU000473"/>
    </source>
</evidence>
<accession>A0A0U1WPR6</accession>
<dbReference type="HAMAP" id="MF_01350">
    <property type="entry name" value="NDH1_NuoH"/>
    <property type="match status" value="1"/>
</dbReference>
<evidence type="ECO:0000256" key="5">
    <source>
        <dbReference type="ARBA" id="ARBA00022989"/>
    </source>
</evidence>
<dbReference type="GO" id="GO:0008137">
    <property type="term" value="F:NADH dehydrogenase (ubiquinone) activity"/>
    <property type="evidence" value="ECO:0007669"/>
    <property type="project" value="UniProtKB-EC"/>
</dbReference>
<organism evidence="10">
    <name type="scientific">Tetrastemma olgarum</name>
    <dbReference type="NCBI Taxonomy" id="1526548"/>
    <lineage>
        <taxon>Eukaryota</taxon>
        <taxon>Metazoa</taxon>
        <taxon>Spiralia</taxon>
        <taxon>Lophotrochozoa</taxon>
        <taxon>Nemertea</taxon>
        <taxon>Enopla</taxon>
        <taxon>Hoplonemertea</taxon>
        <taxon>Monostilifera</taxon>
        <taxon>Eumonostilifera</taxon>
        <taxon>Tetrastemmatidae</taxon>
        <taxon>Tetrastemma</taxon>
    </lineage>
</organism>
<evidence type="ECO:0000256" key="6">
    <source>
        <dbReference type="ARBA" id="ARBA00023136"/>
    </source>
</evidence>
<comment type="similarity">
    <text evidence="2 7">Belongs to the complex I subunit 1 family.</text>
</comment>
<dbReference type="GO" id="GO:0003954">
    <property type="term" value="F:NADH dehydrogenase activity"/>
    <property type="evidence" value="ECO:0007669"/>
    <property type="project" value="TreeGrafter"/>
</dbReference>
<dbReference type="InterPro" id="IPR001694">
    <property type="entry name" value="NADH_UbQ_OxRdtase_su1/FPO"/>
</dbReference>
<evidence type="ECO:0000256" key="9">
    <source>
        <dbReference type="SAM" id="Phobius"/>
    </source>
</evidence>
<evidence type="ECO:0000256" key="3">
    <source>
        <dbReference type="ARBA" id="ARBA00021009"/>
    </source>
</evidence>
<keyword evidence="8 10" id="KW-0496">Mitochondrion</keyword>
<dbReference type="PROSITE" id="PS00668">
    <property type="entry name" value="COMPLEX1_ND1_2"/>
    <property type="match status" value="1"/>
</dbReference>
<keyword evidence="6 9" id="KW-0472">Membrane</keyword>
<name>A0A0U1WPR6_9BILA</name>
<dbReference type="InterPro" id="IPR018086">
    <property type="entry name" value="NADH_UbQ_OxRdtase_su1_CS"/>
</dbReference>
<evidence type="ECO:0000256" key="2">
    <source>
        <dbReference type="ARBA" id="ARBA00010535"/>
    </source>
</evidence>
<dbReference type="PANTHER" id="PTHR11432">
    <property type="entry name" value="NADH DEHYDROGENASE SUBUNIT 1"/>
    <property type="match status" value="1"/>
</dbReference>
<dbReference type="CTD" id="4535"/>
<evidence type="ECO:0000256" key="1">
    <source>
        <dbReference type="ARBA" id="ARBA00004141"/>
    </source>
</evidence>
<comment type="catalytic activity">
    <reaction evidence="8">
        <text>a ubiquinone + NADH + 5 H(+)(in) = a ubiquinol + NAD(+) + 4 H(+)(out)</text>
        <dbReference type="Rhea" id="RHEA:29091"/>
        <dbReference type="Rhea" id="RHEA-COMP:9565"/>
        <dbReference type="Rhea" id="RHEA-COMP:9566"/>
        <dbReference type="ChEBI" id="CHEBI:15378"/>
        <dbReference type="ChEBI" id="CHEBI:16389"/>
        <dbReference type="ChEBI" id="CHEBI:17976"/>
        <dbReference type="ChEBI" id="CHEBI:57540"/>
        <dbReference type="ChEBI" id="CHEBI:57945"/>
        <dbReference type="EC" id="7.1.1.2"/>
    </reaction>
</comment>
<dbReference type="RefSeq" id="YP_009051412.1">
    <property type="nucleotide sequence ID" value="NC_024670.1"/>
</dbReference>
<feature type="transmembrane region" description="Helical" evidence="9">
    <location>
        <begin position="221"/>
        <end position="244"/>
    </location>
</feature>
<keyword evidence="4 7" id="KW-0812">Transmembrane</keyword>
<keyword evidence="5 9" id="KW-1133">Transmembrane helix</keyword>
<dbReference type="Pfam" id="PF00146">
    <property type="entry name" value="NADHdh"/>
    <property type="match status" value="1"/>
</dbReference>
<dbReference type="GeneID" id="20006051"/>
<gene>
    <name evidence="10" type="primary">ND1</name>
</gene>
<keyword evidence="8" id="KW-0830">Ubiquinone</keyword>
<dbReference type="AlphaFoldDB" id="A0A0U1WPR6"/>
<comment type="subcellular location">
    <subcellularLocation>
        <location evidence="1">Membrane</location>
        <topology evidence="1">Multi-pass membrane protein</topology>
    </subcellularLocation>
    <subcellularLocation>
        <location evidence="7">Mitochondrion inner membrane</location>
        <topology evidence="7">Multi-pass membrane protein</topology>
    </subcellularLocation>
</comment>
<feature type="transmembrane region" description="Helical" evidence="9">
    <location>
        <begin position="280"/>
        <end position="305"/>
    </location>
</feature>
<dbReference type="GO" id="GO:0005743">
    <property type="term" value="C:mitochondrial inner membrane"/>
    <property type="evidence" value="ECO:0007669"/>
    <property type="project" value="UniProtKB-SubCell"/>
</dbReference>